<dbReference type="InterPro" id="IPR022472">
    <property type="entry name" value="VPLPA-CTERM"/>
</dbReference>
<dbReference type="EMBL" id="UOFG01000135">
    <property type="protein sequence ID" value="VAW60984.1"/>
    <property type="molecule type" value="Genomic_DNA"/>
</dbReference>
<keyword evidence="1" id="KW-1133">Transmembrane helix</keyword>
<keyword evidence="1" id="KW-0812">Transmembrane</keyword>
<dbReference type="NCBIfam" id="TIGR03370">
    <property type="entry name" value="VPLPA-CTERM"/>
    <property type="match status" value="1"/>
</dbReference>
<gene>
    <name evidence="2" type="ORF">MNBD_GAMMA11-998</name>
</gene>
<proteinExistence type="predicted"/>
<protein>
    <submittedName>
        <fullName evidence="2">Uncharacterized protein</fullName>
    </submittedName>
</protein>
<evidence type="ECO:0000313" key="2">
    <source>
        <dbReference type="EMBL" id="VAW60984.1"/>
    </source>
</evidence>
<feature type="transmembrane region" description="Helical" evidence="1">
    <location>
        <begin position="180"/>
        <end position="199"/>
    </location>
</feature>
<reference evidence="2" key="1">
    <citation type="submission" date="2018-06" db="EMBL/GenBank/DDBJ databases">
        <authorList>
            <person name="Zhirakovskaya E."/>
        </authorList>
    </citation>
    <scope>NUCLEOTIDE SEQUENCE</scope>
</reference>
<dbReference type="AlphaFoldDB" id="A0A3B0XXM2"/>
<name>A0A3B0XXM2_9ZZZZ</name>
<accession>A0A3B0XXM2</accession>
<sequence length="208" mass="22294">MTKHLTILFLLVLSSPLHAALVSSDYLTPGDNLITRDTVTGLEWLDLTVTQGLSPDAVQSNPVFSAQGFRYALTSDVSTLFQNAGITITSNDPVSGQINEVTALINLLGATTVLPDGRLISEGYYHPFVTPDGGLKGDWVYKTELSLLDDTLYFAAITRGEASLQSYANPQFGNLLVRPVPLPAAIWLFAAGLTGLVGISRRNKKTAA</sequence>
<evidence type="ECO:0000256" key="1">
    <source>
        <dbReference type="SAM" id="Phobius"/>
    </source>
</evidence>
<keyword evidence="1" id="KW-0472">Membrane</keyword>
<organism evidence="2">
    <name type="scientific">hydrothermal vent metagenome</name>
    <dbReference type="NCBI Taxonomy" id="652676"/>
    <lineage>
        <taxon>unclassified sequences</taxon>
        <taxon>metagenomes</taxon>
        <taxon>ecological metagenomes</taxon>
    </lineage>
</organism>